<evidence type="ECO:0000313" key="2">
    <source>
        <dbReference type="EMBL" id="SLN42967.1"/>
    </source>
</evidence>
<gene>
    <name evidence="2" type="ORF">PEL8287_02140</name>
</gene>
<dbReference type="AlphaFoldDB" id="A0A1Y5SKI7"/>
<feature type="signal peptide" evidence="1">
    <location>
        <begin position="1"/>
        <end position="30"/>
    </location>
</feature>
<proteinExistence type="predicted"/>
<evidence type="ECO:0000256" key="1">
    <source>
        <dbReference type="SAM" id="SignalP"/>
    </source>
</evidence>
<keyword evidence="3" id="KW-1185">Reference proteome</keyword>
<name>A0A1Y5SKI7_9RHOB</name>
<reference evidence="2 3" key="1">
    <citation type="submission" date="2017-03" db="EMBL/GenBank/DDBJ databases">
        <authorList>
            <person name="Afonso C.L."/>
            <person name="Miller P.J."/>
            <person name="Scott M.A."/>
            <person name="Spackman E."/>
            <person name="Goraichik I."/>
            <person name="Dimitrov K.M."/>
            <person name="Suarez D.L."/>
            <person name="Swayne D.E."/>
        </authorList>
    </citation>
    <scope>NUCLEOTIDE SEQUENCE [LARGE SCALE GENOMIC DNA]</scope>
    <source>
        <strain evidence="2 3">CECT 8287</strain>
    </source>
</reference>
<evidence type="ECO:0008006" key="4">
    <source>
        <dbReference type="Google" id="ProtNLM"/>
    </source>
</evidence>
<sequence length="334" mass="35643">MVTARRLVTAGGTLVCALSIGYLMQSTSSAAPDPIEKKQIEPTAGRTLDARAADEILISNVVLTSAEPAPPKSSSEPTQFSVEKVASASVSPDKLDLEYSKRDLAPRRECKLELSATAIAAAMVKLNLVAPCLINQRFTVHHNGMMFSEVTNSDGNSVLTIPALTEQPVFIVSFPGGNGVVASTRVTSLENYGRAVVQWRGASRFHIHALEYAADYGDVGHVWADAPRDMKAAALGEGGYLTRLGTMAIDNPLLAEVYTFPVATAVHEGEVRLSIEAEVTNGNCGRNVEAQTLQIIEGSVAKAQEIVLAMPDCNAVGDFLVLKNTFNDMKIAQK</sequence>
<feature type="chain" id="PRO_5013368691" description="Translocase" evidence="1">
    <location>
        <begin position="31"/>
        <end position="334"/>
    </location>
</feature>
<accession>A0A1Y5SKI7</accession>
<protein>
    <recommendedName>
        <fullName evidence="4">Translocase</fullName>
    </recommendedName>
</protein>
<keyword evidence="1" id="KW-0732">Signal</keyword>
<evidence type="ECO:0000313" key="3">
    <source>
        <dbReference type="Proteomes" id="UP000193827"/>
    </source>
</evidence>
<organism evidence="2 3">
    <name type="scientific">Roseovarius litorisediminis</name>
    <dbReference type="NCBI Taxonomy" id="1312363"/>
    <lineage>
        <taxon>Bacteria</taxon>
        <taxon>Pseudomonadati</taxon>
        <taxon>Pseudomonadota</taxon>
        <taxon>Alphaproteobacteria</taxon>
        <taxon>Rhodobacterales</taxon>
        <taxon>Roseobacteraceae</taxon>
        <taxon>Roseovarius</taxon>
    </lineage>
</organism>
<dbReference type="EMBL" id="FWFL01000005">
    <property type="protein sequence ID" value="SLN42967.1"/>
    <property type="molecule type" value="Genomic_DNA"/>
</dbReference>
<dbReference type="Proteomes" id="UP000193827">
    <property type="component" value="Unassembled WGS sequence"/>
</dbReference>